<comment type="caution">
    <text evidence="11">Lacks conserved residue(s) required for the propagation of feature annotation.</text>
</comment>
<protein>
    <recommendedName>
        <fullName evidence="3 11">Thymidylate kinase</fullName>
        <ecNumber evidence="2 11">2.7.4.9</ecNumber>
    </recommendedName>
    <alternativeName>
        <fullName evidence="11">dTMP kinase</fullName>
    </alternativeName>
</protein>
<accession>A0A1G2G6B7</accession>
<dbReference type="CDD" id="cd01672">
    <property type="entry name" value="TMPK"/>
    <property type="match status" value="1"/>
</dbReference>
<keyword evidence="6 11" id="KW-0547">Nucleotide-binding</keyword>
<dbReference type="GO" id="GO:0006235">
    <property type="term" value="P:dTTP biosynthetic process"/>
    <property type="evidence" value="ECO:0007669"/>
    <property type="project" value="UniProtKB-UniRule"/>
</dbReference>
<evidence type="ECO:0000256" key="5">
    <source>
        <dbReference type="ARBA" id="ARBA00022727"/>
    </source>
</evidence>
<dbReference type="Proteomes" id="UP000177785">
    <property type="component" value="Unassembled WGS sequence"/>
</dbReference>
<comment type="function">
    <text evidence="10 11">Phosphorylation of dTMP to form dTDP in both de novo and salvage pathways of dTTP synthesis.</text>
</comment>
<dbReference type="EC" id="2.7.4.9" evidence="2 11"/>
<evidence type="ECO:0000256" key="11">
    <source>
        <dbReference type="HAMAP-Rule" id="MF_00165"/>
    </source>
</evidence>
<dbReference type="GO" id="GO:0005829">
    <property type="term" value="C:cytosol"/>
    <property type="evidence" value="ECO:0007669"/>
    <property type="project" value="TreeGrafter"/>
</dbReference>
<keyword evidence="5 11" id="KW-0545">Nucleotide biosynthesis</keyword>
<evidence type="ECO:0000259" key="12">
    <source>
        <dbReference type="Pfam" id="PF02223"/>
    </source>
</evidence>
<proteinExistence type="inferred from homology"/>
<evidence type="ECO:0000256" key="8">
    <source>
        <dbReference type="ARBA" id="ARBA00022840"/>
    </source>
</evidence>
<dbReference type="Pfam" id="PF02223">
    <property type="entry name" value="Thymidylate_kin"/>
    <property type="match status" value="1"/>
</dbReference>
<evidence type="ECO:0000256" key="3">
    <source>
        <dbReference type="ARBA" id="ARBA00017144"/>
    </source>
</evidence>
<evidence type="ECO:0000256" key="6">
    <source>
        <dbReference type="ARBA" id="ARBA00022741"/>
    </source>
</evidence>
<sequence>MPVAKQLSKGLFIAVEGGEGSGKDTQIGYLVPYLESLGFTVVQTFEPGAMEPDVRTRALLHKLDPAEQVRIFSAERKRHVAELIRPALQAGKVVVCNRFKDSMTAYQGYGYGVSLEELEAASHEACGKTVPDLVLYLDVEPRIGLARVKRRGETITTFEAEKIVFHKAVQTGFLALALRNADRWRIVDANRPIDEVWAQTKAHVDLYLARHNFVTK</sequence>
<keyword evidence="4 11" id="KW-0808">Transferase</keyword>
<reference evidence="13 14" key="1">
    <citation type="journal article" date="2016" name="Nat. Commun.">
        <title>Thousands of microbial genomes shed light on interconnected biogeochemical processes in an aquifer system.</title>
        <authorList>
            <person name="Anantharaman K."/>
            <person name="Brown C.T."/>
            <person name="Hug L.A."/>
            <person name="Sharon I."/>
            <person name="Castelle C.J."/>
            <person name="Probst A.J."/>
            <person name="Thomas B.C."/>
            <person name="Singh A."/>
            <person name="Wilkins M.J."/>
            <person name="Karaoz U."/>
            <person name="Brodie E.L."/>
            <person name="Williams K.H."/>
            <person name="Hubbard S.S."/>
            <person name="Banfield J.F."/>
        </authorList>
    </citation>
    <scope>NUCLEOTIDE SEQUENCE [LARGE SCALE GENOMIC DNA]</scope>
</reference>
<dbReference type="SUPFAM" id="SSF52540">
    <property type="entry name" value="P-loop containing nucleoside triphosphate hydrolases"/>
    <property type="match status" value="1"/>
</dbReference>
<dbReference type="PANTHER" id="PTHR10344:SF4">
    <property type="entry name" value="UMP-CMP KINASE 2, MITOCHONDRIAL"/>
    <property type="match status" value="1"/>
</dbReference>
<dbReference type="EMBL" id="MHNL01000005">
    <property type="protein sequence ID" value="OGZ45622.1"/>
    <property type="molecule type" value="Genomic_DNA"/>
</dbReference>
<keyword evidence="8 11" id="KW-0067">ATP-binding</keyword>
<dbReference type="GO" id="GO:0006227">
    <property type="term" value="P:dUDP biosynthetic process"/>
    <property type="evidence" value="ECO:0007669"/>
    <property type="project" value="TreeGrafter"/>
</dbReference>
<dbReference type="GO" id="GO:0005524">
    <property type="term" value="F:ATP binding"/>
    <property type="evidence" value="ECO:0007669"/>
    <property type="project" value="UniProtKB-UniRule"/>
</dbReference>
<dbReference type="FunFam" id="3.40.50.300:FF:000225">
    <property type="entry name" value="Thymidylate kinase"/>
    <property type="match status" value="1"/>
</dbReference>
<comment type="similarity">
    <text evidence="1 11">Belongs to the thymidylate kinase family.</text>
</comment>
<dbReference type="PANTHER" id="PTHR10344">
    <property type="entry name" value="THYMIDYLATE KINASE"/>
    <property type="match status" value="1"/>
</dbReference>
<dbReference type="HAMAP" id="MF_00165">
    <property type="entry name" value="Thymidylate_kinase"/>
    <property type="match status" value="1"/>
</dbReference>
<dbReference type="STRING" id="1802115.A2756_01765"/>
<evidence type="ECO:0000256" key="2">
    <source>
        <dbReference type="ARBA" id="ARBA00012980"/>
    </source>
</evidence>
<evidence type="ECO:0000256" key="4">
    <source>
        <dbReference type="ARBA" id="ARBA00022679"/>
    </source>
</evidence>
<dbReference type="InterPro" id="IPR039430">
    <property type="entry name" value="Thymidylate_kin-like_dom"/>
</dbReference>
<dbReference type="InterPro" id="IPR027417">
    <property type="entry name" value="P-loop_NTPase"/>
</dbReference>
<evidence type="ECO:0000256" key="7">
    <source>
        <dbReference type="ARBA" id="ARBA00022777"/>
    </source>
</evidence>
<dbReference type="AlphaFoldDB" id="A0A1G2G6B7"/>
<evidence type="ECO:0000256" key="9">
    <source>
        <dbReference type="ARBA" id="ARBA00048743"/>
    </source>
</evidence>
<evidence type="ECO:0000313" key="13">
    <source>
        <dbReference type="EMBL" id="OGZ45622.1"/>
    </source>
</evidence>
<comment type="caution">
    <text evidence="13">The sequence shown here is derived from an EMBL/GenBank/DDBJ whole genome shotgun (WGS) entry which is preliminary data.</text>
</comment>
<keyword evidence="7 11" id="KW-0418">Kinase</keyword>
<evidence type="ECO:0000256" key="10">
    <source>
        <dbReference type="ARBA" id="ARBA00057735"/>
    </source>
</evidence>
<comment type="catalytic activity">
    <reaction evidence="9 11">
        <text>dTMP + ATP = dTDP + ADP</text>
        <dbReference type="Rhea" id="RHEA:13517"/>
        <dbReference type="ChEBI" id="CHEBI:30616"/>
        <dbReference type="ChEBI" id="CHEBI:58369"/>
        <dbReference type="ChEBI" id="CHEBI:63528"/>
        <dbReference type="ChEBI" id="CHEBI:456216"/>
        <dbReference type="EC" id="2.7.4.9"/>
    </reaction>
</comment>
<dbReference type="Gene3D" id="3.40.50.300">
    <property type="entry name" value="P-loop containing nucleotide triphosphate hydrolases"/>
    <property type="match status" value="1"/>
</dbReference>
<dbReference type="NCBIfam" id="TIGR00041">
    <property type="entry name" value="DTMP_kinase"/>
    <property type="match status" value="1"/>
</dbReference>
<dbReference type="GO" id="GO:0004798">
    <property type="term" value="F:dTMP kinase activity"/>
    <property type="evidence" value="ECO:0007669"/>
    <property type="project" value="UniProtKB-UniRule"/>
</dbReference>
<gene>
    <name evidence="11" type="primary">tmk</name>
    <name evidence="13" type="ORF">A2756_01765</name>
</gene>
<evidence type="ECO:0000256" key="1">
    <source>
        <dbReference type="ARBA" id="ARBA00009776"/>
    </source>
</evidence>
<name>A0A1G2G6B7_9BACT</name>
<organism evidence="13 14">
    <name type="scientific">Candidatus Ryanbacteria bacterium RIFCSPHIGHO2_01_FULL_48_27</name>
    <dbReference type="NCBI Taxonomy" id="1802115"/>
    <lineage>
        <taxon>Bacteria</taxon>
        <taxon>Candidatus Ryaniibacteriota</taxon>
    </lineage>
</organism>
<feature type="domain" description="Thymidylate kinase-like" evidence="12">
    <location>
        <begin position="15"/>
        <end position="197"/>
    </location>
</feature>
<dbReference type="InterPro" id="IPR018094">
    <property type="entry name" value="Thymidylate_kinase"/>
</dbReference>
<evidence type="ECO:0000313" key="14">
    <source>
        <dbReference type="Proteomes" id="UP000177785"/>
    </source>
</evidence>
<dbReference type="GO" id="GO:0006233">
    <property type="term" value="P:dTDP biosynthetic process"/>
    <property type="evidence" value="ECO:0007669"/>
    <property type="project" value="InterPro"/>
</dbReference>